<dbReference type="OrthoDB" id="205514at2759"/>
<evidence type="ECO:0000256" key="1">
    <source>
        <dbReference type="ARBA" id="ARBA00022634"/>
    </source>
</evidence>
<feature type="region of interest" description="Disordered" evidence="6">
    <location>
        <begin position="33"/>
        <end position="68"/>
    </location>
</feature>
<evidence type="ECO:0000313" key="8">
    <source>
        <dbReference type="EMBL" id="CAH0364850.1"/>
    </source>
</evidence>
<reference evidence="8" key="1">
    <citation type="submission" date="2021-11" db="EMBL/GenBank/DDBJ databases">
        <authorList>
            <consortium name="Genoscope - CEA"/>
            <person name="William W."/>
        </authorList>
    </citation>
    <scope>NUCLEOTIDE SEQUENCE</scope>
</reference>
<feature type="active site" description="Nucleophile; Schiff-base intermediate with DNA; for 5'-dRP lyase activity" evidence="5">
    <location>
        <position position="460"/>
    </location>
</feature>
<feature type="compositionally biased region" description="Basic and acidic residues" evidence="6">
    <location>
        <begin position="34"/>
        <end position="45"/>
    </location>
</feature>
<sequence length="848" mass="94169">MDTSMTFDNAAPCATRCNFCSACVHYRTNVRIQQRREKQERDRRRGIAPPPPPEPAPSPAKRARTISQEPFVDVLLAAARDPLAVPPRSAPARTQTAPFFSDAAMAPPPPRASKRKAEETPPVDKAPPALSPTPPERRPELAREAPARAPSPAQPFEIVAVDDTPPEETAPPPVPPLSTQVTPLDEEADVIQQNSRSLPILLEETPPLVPQRSHSAPVSDTTRHYVDSQSPRRGLLAGHALAFAIGSGLNKPQAETLALKVKVHAGRLVKGAGKKAIDGIVKERASIEDRRKAFGAATVVICGPRARVDAPELEGARKCASVAWLTDAFGSKRLGHVDDYAPLPAVVVEAPPPPEPKKPRTSSWPERMKQGLACQRAPKPEGELPPNDRIVKKLEELCGFYESSDDGTSQFRLRITRRAVNKLKLLGRDLTDDDVEEHNLRKILGSKFAKKDSNKGLVQKITEIHESGDLDRLREWRADPRRCAIMELSKVWGIGYRKAQTLIDKNNIWSVKELKEEAEKNPKIVEARVHRTLRCHDDLQLRMSREEALEIGDRVRSCAKAVFAELLPLHDVAKLKVEGPMGSFRRGQPDCGDVDVLVTHEDWLDDPERTVSLDKQSQESSLSRSSYARTRNLGDEEATEGEDPDYGAQRSRASRDKFLATLRDRLHAQGFLTDHLGGDGFQKKTTTVQGEVPGAGCSSYMGICKPRDTHRRLDIKVYAPQHYAYAMIYFTGNDYFNRSMRCYAKACGYSLCDKGLRKAARSGVSHKDGKYIDNKVAVGRLVVCEEERDVFEVLGLDYKEPHERNVSDNATEVAEKARRLFEEQRRGGVVVDSDSDDEDARPAGRFRL</sequence>
<dbReference type="Gene3D" id="1.10.150.20">
    <property type="entry name" value="5' to 3' exonuclease, C-terminal subdomain"/>
    <property type="match status" value="1"/>
</dbReference>
<feature type="region of interest" description="Disordered" evidence="6">
    <location>
        <begin position="608"/>
        <end position="651"/>
    </location>
</feature>
<dbReference type="SMART" id="SM00483">
    <property type="entry name" value="POLXc"/>
    <property type="match status" value="1"/>
</dbReference>
<evidence type="ECO:0000256" key="5">
    <source>
        <dbReference type="PIRSR" id="PIRSR622312-50"/>
    </source>
</evidence>
<keyword evidence="1" id="KW-0237">DNA synthesis</keyword>
<accession>A0A8J2S6Q8</accession>
<evidence type="ECO:0000256" key="6">
    <source>
        <dbReference type="SAM" id="MobiDB-lite"/>
    </source>
</evidence>
<dbReference type="PANTHER" id="PTHR11276:SF28">
    <property type="entry name" value="DNA POLYMERASE LAMBDA"/>
    <property type="match status" value="1"/>
</dbReference>
<keyword evidence="9" id="KW-1185">Reference proteome</keyword>
<comment type="caution">
    <text evidence="8">The sequence shown here is derived from an EMBL/GenBank/DDBJ whole genome shotgun (WGS) entry which is preliminary data.</text>
</comment>
<organism evidence="8 9">
    <name type="scientific">Pelagomonas calceolata</name>
    <dbReference type="NCBI Taxonomy" id="35677"/>
    <lineage>
        <taxon>Eukaryota</taxon>
        <taxon>Sar</taxon>
        <taxon>Stramenopiles</taxon>
        <taxon>Ochrophyta</taxon>
        <taxon>Pelagophyceae</taxon>
        <taxon>Pelagomonadales</taxon>
        <taxon>Pelagomonadaceae</taxon>
        <taxon>Pelagomonas</taxon>
    </lineage>
</organism>
<dbReference type="InterPro" id="IPR002054">
    <property type="entry name" value="DNA-dir_DNA_pol_X"/>
</dbReference>
<evidence type="ECO:0000313" key="9">
    <source>
        <dbReference type="Proteomes" id="UP000789595"/>
    </source>
</evidence>
<feature type="region of interest" description="Disordered" evidence="6">
    <location>
        <begin position="348"/>
        <end position="367"/>
    </location>
</feature>
<feature type="domain" description="DNA-directed DNA polymerase X" evidence="7">
    <location>
        <begin position="385"/>
        <end position="805"/>
    </location>
</feature>
<feature type="compositionally biased region" description="Basic and acidic residues" evidence="6">
    <location>
        <begin position="135"/>
        <end position="146"/>
    </location>
</feature>
<dbReference type="AlphaFoldDB" id="A0A8J2S6Q8"/>
<dbReference type="PRINTS" id="PR00870">
    <property type="entry name" value="DNAPOLXBETA"/>
</dbReference>
<feature type="region of interest" description="Disordered" evidence="6">
    <location>
        <begin position="824"/>
        <end position="848"/>
    </location>
</feature>
<dbReference type="SUPFAM" id="SSF81301">
    <property type="entry name" value="Nucleotidyltransferase"/>
    <property type="match status" value="1"/>
</dbReference>
<dbReference type="InterPro" id="IPR028207">
    <property type="entry name" value="DNA_pol_B_palm_palm"/>
</dbReference>
<keyword evidence="4" id="KW-0235">DNA replication</keyword>
<dbReference type="InterPro" id="IPR043519">
    <property type="entry name" value="NT_sf"/>
</dbReference>
<dbReference type="InterPro" id="IPR022312">
    <property type="entry name" value="DNA_pol_X"/>
</dbReference>
<dbReference type="GO" id="GO:0006303">
    <property type="term" value="P:double-strand break repair via nonhomologous end joining"/>
    <property type="evidence" value="ECO:0007669"/>
    <property type="project" value="TreeGrafter"/>
</dbReference>
<dbReference type="EMBL" id="CAKKNE010000001">
    <property type="protein sequence ID" value="CAH0364850.1"/>
    <property type="molecule type" value="Genomic_DNA"/>
</dbReference>
<feature type="region of interest" description="Disordered" evidence="6">
    <location>
        <begin position="85"/>
        <end position="154"/>
    </location>
</feature>
<dbReference type="Gene3D" id="1.10.150.110">
    <property type="entry name" value="DNA polymerase beta, N-terminal domain-like"/>
    <property type="match status" value="1"/>
</dbReference>
<dbReference type="GO" id="GO:0003887">
    <property type="term" value="F:DNA-directed DNA polymerase activity"/>
    <property type="evidence" value="ECO:0007669"/>
    <property type="project" value="InterPro"/>
</dbReference>
<feature type="compositionally biased region" description="Acidic residues" evidence="6">
    <location>
        <begin position="635"/>
        <end position="645"/>
    </location>
</feature>
<dbReference type="GO" id="GO:0005634">
    <property type="term" value="C:nucleus"/>
    <property type="evidence" value="ECO:0007669"/>
    <property type="project" value="TreeGrafter"/>
</dbReference>
<gene>
    <name evidence="8" type="ORF">PECAL_1P12350</name>
</gene>
<name>A0A8J2S6Q8_9STRA</name>
<dbReference type="InterPro" id="IPR029398">
    <property type="entry name" value="PolB_thumb"/>
</dbReference>
<dbReference type="PRINTS" id="PR00869">
    <property type="entry name" value="DNAPOLX"/>
</dbReference>
<dbReference type="Proteomes" id="UP000789595">
    <property type="component" value="Unassembled WGS sequence"/>
</dbReference>
<proteinExistence type="predicted"/>
<evidence type="ECO:0000256" key="2">
    <source>
        <dbReference type="ARBA" id="ARBA00022679"/>
    </source>
</evidence>
<dbReference type="GO" id="GO:0003677">
    <property type="term" value="F:DNA binding"/>
    <property type="evidence" value="ECO:0007669"/>
    <property type="project" value="InterPro"/>
</dbReference>
<dbReference type="PANTHER" id="PTHR11276">
    <property type="entry name" value="DNA POLYMERASE TYPE-X FAMILY MEMBER"/>
    <property type="match status" value="1"/>
</dbReference>
<protein>
    <recommendedName>
        <fullName evidence="7">DNA-directed DNA polymerase X domain-containing protein</fullName>
    </recommendedName>
</protein>
<dbReference type="Pfam" id="PF14791">
    <property type="entry name" value="DNA_pol_B_thumb"/>
    <property type="match status" value="1"/>
</dbReference>
<dbReference type="InterPro" id="IPR027421">
    <property type="entry name" value="DNA_pol_lamdba_lyase_dom_sf"/>
</dbReference>
<keyword evidence="2" id="KW-0808">Transferase</keyword>
<keyword evidence="3" id="KW-0548">Nucleotidyltransferase</keyword>
<dbReference type="Gene3D" id="3.30.210.10">
    <property type="entry name" value="DNA polymerase, thumb domain"/>
    <property type="match status" value="1"/>
</dbReference>
<evidence type="ECO:0000256" key="4">
    <source>
        <dbReference type="ARBA" id="ARBA00022705"/>
    </source>
</evidence>
<evidence type="ECO:0000256" key="3">
    <source>
        <dbReference type="ARBA" id="ARBA00022695"/>
    </source>
</evidence>
<dbReference type="Pfam" id="PF14792">
    <property type="entry name" value="DNA_pol_B_palm"/>
    <property type="match status" value="1"/>
</dbReference>
<evidence type="ECO:0000259" key="7">
    <source>
        <dbReference type="SMART" id="SM00483"/>
    </source>
</evidence>
<feature type="region of interest" description="Disordered" evidence="6">
    <location>
        <begin position="208"/>
        <end position="230"/>
    </location>
</feature>
<dbReference type="InterPro" id="IPR037160">
    <property type="entry name" value="DNA_Pol_thumb_sf"/>
</dbReference>
<dbReference type="Gene3D" id="3.30.460.10">
    <property type="entry name" value="Beta Polymerase, domain 2"/>
    <property type="match status" value="1"/>
</dbReference>
<dbReference type="InterPro" id="IPR002008">
    <property type="entry name" value="DNA_pol_X_beta-like"/>
</dbReference>
<feature type="compositionally biased region" description="Pro residues" evidence="6">
    <location>
        <begin position="48"/>
        <end position="58"/>
    </location>
</feature>